<evidence type="ECO:0000313" key="4">
    <source>
        <dbReference type="Proteomes" id="UP000237347"/>
    </source>
</evidence>
<dbReference type="InterPro" id="IPR052990">
    <property type="entry name" value="Sulfoquinovosidase_GH31"/>
</dbReference>
<accession>A0AAW0KQH1</accession>
<feature type="domain" description="Disease resistance protein At4g27190-like leucine-rich repeats" evidence="2">
    <location>
        <begin position="81"/>
        <end position="128"/>
    </location>
</feature>
<proteinExistence type="predicted"/>
<dbReference type="SUPFAM" id="SSF51011">
    <property type="entry name" value="Glycosyl hydrolase domain"/>
    <property type="match status" value="1"/>
</dbReference>
<keyword evidence="4" id="KW-1185">Reference proteome</keyword>
<protein>
    <submittedName>
        <fullName evidence="3">Alpha-glucosidase</fullName>
    </submittedName>
</protein>
<dbReference type="InterPro" id="IPR057135">
    <property type="entry name" value="At4g27190-like_LRR"/>
</dbReference>
<organism evidence="3 4">
    <name type="scientific">Quercus suber</name>
    <name type="common">Cork oak</name>
    <dbReference type="NCBI Taxonomy" id="58331"/>
    <lineage>
        <taxon>Eukaryota</taxon>
        <taxon>Viridiplantae</taxon>
        <taxon>Streptophyta</taxon>
        <taxon>Embryophyta</taxon>
        <taxon>Tracheophyta</taxon>
        <taxon>Spermatophyta</taxon>
        <taxon>Magnoliopsida</taxon>
        <taxon>eudicotyledons</taxon>
        <taxon>Gunneridae</taxon>
        <taxon>Pentapetalae</taxon>
        <taxon>rosids</taxon>
        <taxon>fabids</taxon>
        <taxon>Fagales</taxon>
        <taxon>Fagaceae</taxon>
        <taxon>Quercus</taxon>
    </lineage>
</organism>
<name>A0AAW0KQH1_QUESU</name>
<dbReference type="InterPro" id="IPR048395">
    <property type="entry name" value="Glyco_hydro_31_C"/>
</dbReference>
<evidence type="ECO:0000259" key="1">
    <source>
        <dbReference type="Pfam" id="PF21365"/>
    </source>
</evidence>
<reference evidence="3 4" key="1">
    <citation type="journal article" date="2018" name="Sci. Data">
        <title>The draft genome sequence of cork oak.</title>
        <authorList>
            <person name="Ramos A.M."/>
            <person name="Usie A."/>
            <person name="Barbosa P."/>
            <person name="Barros P.M."/>
            <person name="Capote T."/>
            <person name="Chaves I."/>
            <person name="Simoes F."/>
            <person name="Abreu I."/>
            <person name="Carrasquinho I."/>
            <person name="Faro C."/>
            <person name="Guimaraes J.B."/>
            <person name="Mendonca D."/>
            <person name="Nobrega F."/>
            <person name="Rodrigues L."/>
            <person name="Saibo N.J.M."/>
            <person name="Varela M.C."/>
            <person name="Egas C."/>
            <person name="Matos J."/>
            <person name="Miguel C.M."/>
            <person name="Oliveira M.M."/>
            <person name="Ricardo C.P."/>
            <person name="Goncalves S."/>
        </authorList>
    </citation>
    <scope>NUCLEOTIDE SEQUENCE [LARGE SCALE GENOMIC DNA]</scope>
    <source>
        <strain evidence="4">cv. HL8</strain>
    </source>
</reference>
<sequence length="358" mass="40770">MENLVQRHGEEDAAAIIVLPKLISFKLQGVRNLASFRIEWPSIREIKSQEPELGSTSELDPLGFFARCLHCIPRGKNYDPKKGPKKIMGFGNLRSLKVKECNSLTNLFSPSIAKLLVMLWDIEAINCGKIEEILASAGEEEDENDVLFSQVFSILLEDLPNLKCPTLRTYFPTNLKTPQLKEVIEGDSYTTHWKGDLNANIEHIFKRKGNKPSSNSQFYSNHQTLSQFARLAKVYKAWKFYRIQIVKEAAQKGLPVCRHLFLHYPEDEHVHHLSYQQFLVGTEILVVPVLDKGKKNVKVYFPVGESSNWQHIWTGKLFTEQGCEAWVEAPIGYPAVFVKAGSIIGETFVKNLRDLEIL</sequence>
<evidence type="ECO:0000259" key="2">
    <source>
        <dbReference type="Pfam" id="PF23247"/>
    </source>
</evidence>
<dbReference type="Pfam" id="PF21365">
    <property type="entry name" value="Glyco_hydro_31_3rd"/>
    <property type="match status" value="1"/>
</dbReference>
<evidence type="ECO:0000313" key="3">
    <source>
        <dbReference type="EMBL" id="KAK7840703.1"/>
    </source>
</evidence>
<comment type="caution">
    <text evidence="3">The sequence shown here is derived from an EMBL/GenBank/DDBJ whole genome shotgun (WGS) entry which is preliminary data.</text>
</comment>
<dbReference type="Pfam" id="PF23247">
    <property type="entry name" value="LRR_RPS2"/>
    <property type="match status" value="1"/>
</dbReference>
<dbReference type="EMBL" id="PKMF04000255">
    <property type="protein sequence ID" value="KAK7840703.1"/>
    <property type="molecule type" value="Genomic_DNA"/>
</dbReference>
<dbReference type="InterPro" id="IPR013780">
    <property type="entry name" value="Glyco_hydro_b"/>
</dbReference>
<dbReference type="PANTHER" id="PTHR46959:SF2">
    <property type="entry name" value="SULFOQUINOVOSIDASE"/>
    <property type="match status" value="1"/>
</dbReference>
<dbReference type="Proteomes" id="UP000237347">
    <property type="component" value="Unassembled WGS sequence"/>
</dbReference>
<feature type="domain" description="Glycosyl hydrolase family 31 C-terminal" evidence="1">
    <location>
        <begin position="253"/>
        <end position="344"/>
    </location>
</feature>
<gene>
    <name evidence="3" type="primary">AGLU_4</name>
    <name evidence="3" type="ORF">CFP56_016292</name>
</gene>
<dbReference type="AlphaFoldDB" id="A0AAW0KQH1"/>
<dbReference type="Gene3D" id="2.60.40.1180">
    <property type="entry name" value="Golgi alpha-mannosidase II"/>
    <property type="match status" value="1"/>
</dbReference>
<dbReference type="PANTHER" id="PTHR46959">
    <property type="entry name" value="SULFOQUINOVOSIDASE"/>
    <property type="match status" value="1"/>
</dbReference>